<dbReference type="InterPro" id="IPR046373">
    <property type="entry name" value="Acyl-CoA_Oxase/DH_mid-dom_sf"/>
</dbReference>
<keyword evidence="11" id="KW-1185">Reference proteome</keyword>
<evidence type="ECO:0000256" key="3">
    <source>
        <dbReference type="ARBA" id="ARBA00022630"/>
    </source>
</evidence>
<organism evidence="10 11">
    <name type="scientific">Tetradesmus obliquus</name>
    <name type="common">Green alga</name>
    <name type="synonym">Acutodesmus obliquus</name>
    <dbReference type="NCBI Taxonomy" id="3088"/>
    <lineage>
        <taxon>Eukaryota</taxon>
        <taxon>Viridiplantae</taxon>
        <taxon>Chlorophyta</taxon>
        <taxon>core chlorophytes</taxon>
        <taxon>Chlorophyceae</taxon>
        <taxon>CS clade</taxon>
        <taxon>Sphaeropleales</taxon>
        <taxon>Scenedesmaceae</taxon>
        <taxon>Tetradesmus</taxon>
    </lineage>
</organism>
<feature type="domain" description="Acyl-CoA oxidase C-alpha1" evidence="9">
    <location>
        <begin position="305"/>
        <end position="452"/>
    </location>
</feature>
<dbReference type="PANTHER" id="PTHR10909">
    <property type="entry name" value="ELECTRON TRANSPORT OXIDOREDUCTASE"/>
    <property type="match status" value="1"/>
</dbReference>
<dbReference type="Gene3D" id="2.40.110.10">
    <property type="entry name" value="Butyryl-CoA Dehydrogenase, subunit A, domain 2"/>
    <property type="match status" value="1"/>
</dbReference>
<feature type="domain" description="Acyl-CoA oxidase/dehydrogenase middle" evidence="8">
    <location>
        <begin position="160"/>
        <end position="269"/>
    </location>
</feature>
<reference evidence="10 11" key="1">
    <citation type="submission" date="2023-05" db="EMBL/GenBank/DDBJ databases">
        <title>A 100% complete, gapless, phased diploid assembly of the Scenedesmus obliquus UTEX 3031 genome.</title>
        <authorList>
            <person name="Biondi T.C."/>
            <person name="Hanschen E.R."/>
            <person name="Kwon T."/>
            <person name="Eng W."/>
            <person name="Kruse C.P.S."/>
            <person name="Koehler S.I."/>
            <person name="Kunde Y."/>
            <person name="Gleasner C.D."/>
            <person name="You Mak K.T."/>
            <person name="Polle J."/>
            <person name="Hovde B.T."/>
            <person name="Starkenburg S.R."/>
        </authorList>
    </citation>
    <scope>NUCLEOTIDE SEQUENCE [LARGE SCALE GENOMIC DNA]</scope>
    <source>
        <strain evidence="10 11">DOE0152z</strain>
    </source>
</reference>
<evidence type="ECO:0000313" key="10">
    <source>
        <dbReference type="EMBL" id="WIA20445.1"/>
    </source>
</evidence>
<evidence type="ECO:0000256" key="1">
    <source>
        <dbReference type="ARBA" id="ARBA00001974"/>
    </source>
</evidence>
<keyword evidence="3 6" id="KW-0285">Flavoprotein</keyword>
<proteinExistence type="inferred from homology"/>
<dbReference type="EMBL" id="CP126219">
    <property type="protein sequence ID" value="WIA20445.1"/>
    <property type="molecule type" value="Genomic_DNA"/>
</dbReference>
<keyword evidence="5" id="KW-0560">Oxidoreductase</keyword>
<accession>A0ABY8UGQ7</accession>
<dbReference type="SUPFAM" id="SSF47203">
    <property type="entry name" value="Acyl-CoA dehydrogenase C-terminal domain-like"/>
    <property type="match status" value="2"/>
</dbReference>
<dbReference type="Proteomes" id="UP001244341">
    <property type="component" value="Chromosome 12b"/>
</dbReference>
<dbReference type="InterPro" id="IPR009100">
    <property type="entry name" value="AcylCoA_DH/oxidase_NM_dom_sf"/>
</dbReference>
<dbReference type="Pfam" id="PF02770">
    <property type="entry name" value="Acyl-CoA_dh_M"/>
    <property type="match status" value="1"/>
</dbReference>
<sequence>MEGNRRLEVLERQLCAVQLAEAPELIDAAALSAICPKQLQALLVHDNPELRSAVFEFLKGDIFKPNHYLSLMEFRELTLQRLQRFVAADFGGRGFDVRDYMNDPRRFMAGLECLSFCDYSMAIKAGVHFTLCGGTICKLGTAKHHNALLPKLNTLELPGCFGMTELGHGSNVMGIETTAVYDAPRGEFVITTPSNEASKYWIGGSGQHGKICAVFAQLTVGGVWQGPHVFMVRIRDDSGRLMPGVRIKDHGPKMGLNGVDNGQIWFDSVRVPRDAMLDRYASVDAAGTYSSPIPTVSARFGTMVGGLTTGRILIGQGAVTACMIGTTIALRYASQRPQFGDKLIGDYLTHQRRLLPGLATTYALQLGMKQLKVAAFDAAKPDAKLVHVLSSGLKAAATWSRVEVLQQCRECCGGMGFLAANKIGPMKTDMDVDVTFEGDNTVMMQQVARALLDDPATARLNAPGSWDRVALAGTPHVSAGQLHSLLQAHERSLLCHLRDAMASASSGKGGKGAAAAAAAAAFEENLDLVVQLGWAHVEARCMGYMLDEARSAPGGAAAGVSVLAQLYGATRIEARLAHYLQVGLLNGADAAALRLAVNKACRQLGSGGPAAPALKLCDAFGIPEHLLAAPIAKNWREMGQTL</sequence>
<evidence type="ECO:0000256" key="5">
    <source>
        <dbReference type="ARBA" id="ARBA00023002"/>
    </source>
</evidence>
<dbReference type="PANTHER" id="PTHR10909:SF352">
    <property type="entry name" value="ACYL-COENZYME A OXIDASE-LIKE PROTEIN"/>
    <property type="match status" value="1"/>
</dbReference>
<dbReference type="PIRSF" id="PIRSF000168">
    <property type="entry name" value="Acyl-CoA_oxidase"/>
    <property type="match status" value="1"/>
</dbReference>
<dbReference type="InterPro" id="IPR055060">
    <property type="entry name" value="ACOX_C_alpha1"/>
</dbReference>
<evidence type="ECO:0000256" key="2">
    <source>
        <dbReference type="ARBA" id="ARBA00006288"/>
    </source>
</evidence>
<dbReference type="Gene3D" id="1.20.140.10">
    <property type="entry name" value="Butyryl-CoA Dehydrogenase, subunit A, domain 3"/>
    <property type="match status" value="2"/>
</dbReference>
<evidence type="ECO:0000313" key="11">
    <source>
        <dbReference type="Proteomes" id="UP001244341"/>
    </source>
</evidence>
<protein>
    <recommendedName>
        <fullName evidence="6">Acyl-coenzyme A oxidase</fullName>
    </recommendedName>
</protein>
<name>A0ABY8UGQ7_TETOB</name>
<evidence type="ECO:0000256" key="4">
    <source>
        <dbReference type="ARBA" id="ARBA00022827"/>
    </source>
</evidence>
<dbReference type="SUPFAM" id="SSF56645">
    <property type="entry name" value="Acyl-CoA dehydrogenase NM domain-like"/>
    <property type="match status" value="1"/>
</dbReference>
<dbReference type="InterPro" id="IPR006091">
    <property type="entry name" value="Acyl-CoA_Oxase/DH_mid-dom"/>
</dbReference>
<comment type="cofactor">
    <cofactor evidence="1">
        <name>FAD</name>
        <dbReference type="ChEBI" id="CHEBI:57692"/>
    </cofactor>
</comment>
<evidence type="ECO:0000259" key="9">
    <source>
        <dbReference type="Pfam" id="PF22924"/>
    </source>
</evidence>
<keyword evidence="4 6" id="KW-0274">FAD</keyword>
<evidence type="ECO:0000259" key="8">
    <source>
        <dbReference type="Pfam" id="PF02770"/>
    </source>
</evidence>
<dbReference type="InterPro" id="IPR002655">
    <property type="entry name" value="Acyl-CoA_oxidase_C"/>
</dbReference>
<dbReference type="Pfam" id="PF22924">
    <property type="entry name" value="ACOX_C_alpha1"/>
    <property type="match status" value="1"/>
</dbReference>
<evidence type="ECO:0000256" key="6">
    <source>
        <dbReference type="PIRNR" id="PIRNR000168"/>
    </source>
</evidence>
<dbReference type="Pfam" id="PF01756">
    <property type="entry name" value="ACOX"/>
    <property type="match status" value="1"/>
</dbReference>
<comment type="similarity">
    <text evidence="2 6">Belongs to the acyl-CoA oxidase family.</text>
</comment>
<gene>
    <name evidence="10" type="ORF">OEZ85_004856</name>
</gene>
<dbReference type="InterPro" id="IPR012258">
    <property type="entry name" value="Acyl-CoA_oxidase"/>
</dbReference>
<feature type="domain" description="Acyl-CoA oxidase C-terminal" evidence="7">
    <location>
        <begin position="517"/>
        <end position="633"/>
    </location>
</feature>
<dbReference type="InterPro" id="IPR036250">
    <property type="entry name" value="AcylCo_DH-like_C"/>
</dbReference>
<evidence type="ECO:0000259" key="7">
    <source>
        <dbReference type="Pfam" id="PF01756"/>
    </source>
</evidence>